<sequence length="67" mass="8115">MQKRKLASDVWLLDETDANTWIDKLEPRWSGAIPATMLFNNKRRQYHFVERELKENELQALIKRFKP</sequence>
<accession>A0ABW5IJW3</accession>
<organism evidence="1 2">
    <name type="scientific">Pontibacter locisalis</name>
    <dbReference type="NCBI Taxonomy" id="1719035"/>
    <lineage>
        <taxon>Bacteria</taxon>
        <taxon>Pseudomonadati</taxon>
        <taxon>Bacteroidota</taxon>
        <taxon>Cytophagia</taxon>
        <taxon>Cytophagales</taxon>
        <taxon>Hymenobacteraceae</taxon>
        <taxon>Pontibacter</taxon>
    </lineage>
</organism>
<keyword evidence="2" id="KW-1185">Reference proteome</keyword>
<dbReference type="RefSeq" id="WP_377503765.1">
    <property type="nucleotide sequence ID" value="NZ_JBHULU010000006.1"/>
</dbReference>
<dbReference type="EMBL" id="JBHULU010000006">
    <property type="protein sequence ID" value="MFD2513265.1"/>
    <property type="molecule type" value="Genomic_DNA"/>
</dbReference>
<evidence type="ECO:0000313" key="2">
    <source>
        <dbReference type="Proteomes" id="UP001597544"/>
    </source>
</evidence>
<proteinExistence type="predicted"/>
<gene>
    <name evidence="1" type="ORF">ACFSRY_05260</name>
</gene>
<protein>
    <submittedName>
        <fullName evidence="1">Uncharacterized protein</fullName>
    </submittedName>
</protein>
<dbReference type="Proteomes" id="UP001597544">
    <property type="component" value="Unassembled WGS sequence"/>
</dbReference>
<reference evidence="2" key="1">
    <citation type="journal article" date="2019" name="Int. J. Syst. Evol. Microbiol.">
        <title>The Global Catalogue of Microorganisms (GCM) 10K type strain sequencing project: providing services to taxonomists for standard genome sequencing and annotation.</title>
        <authorList>
            <consortium name="The Broad Institute Genomics Platform"/>
            <consortium name="The Broad Institute Genome Sequencing Center for Infectious Disease"/>
            <person name="Wu L."/>
            <person name="Ma J."/>
        </authorList>
    </citation>
    <scope>NUCLEOTIDE SEQUENCE [LARGE SCALE GENOMIC DNA]</scope>
    <source>
        <strain evidence="2">KCTC 42498</strain>
    </source>
</reference>
<name>A0ABW5IJW3_9BACT</name>
<comment type="caution">
    <text evidence="1">The sequence shown here is derived from an EMBL/GenBank/DDBJ whole genome shotgun (WGS) entry which is preliminary data.</text>
</comment>
<evidence type="ECO:0000313" key="1">
    <source>
        <dbReference type="EMBL" id="MFD2513265.1"/>
    </source>
</evidence>